<dbReference type="EMBL" id="CP006880">
    <property type="protein sequence ID" value="AJD46296.1"/>
    <property type="molecule type" value="Genomic_DNA"/>
</dbReference>
<geneLocation type="plasmid" evidence="12 13">
    <name>pRgalR602c</name>
</geneLocation>
<evidence type="ECO:0000256" key="4">
    <source>
        <dbReference type="ARBA" id="ARBA00022519"/>
    </source>
</evidence>
<feature type="transmembrane region" description="Helical" evidence="11">
    <location>
        <begin position="175"/>
        <end position="192"/>
    </location>
</feature>
<feature type="transmembrane region" description="Helical" evidence="11">
    <location>
        <begin position="213"/>
        <end position="232"/>
    </location>
</feature>
<dbReference type="PANTHER" id="PTHR32196:SF32">
    <property type="entry name" value="XYLOSE TRANSPORT SYSTEM PERMEASE PROTEIN XYLH"/>
    <property type="match status" value="1"/>
</dbReference>
<dbReference type="GO" id="GO:0022857">
    <property type="term" value="F:transmembrane transporter activity"/>
    <property type="evidence" value="ECO:0007669"/>
    <property type="project" value="InterPro"/>
</dbReference>
<accession>A0A0B4XGT8</accession>
<dbReference type="HOGENOM" id="CLU_028880_2_2_5"/>
<evidence type="ECO:0000256" key="5">
    <source>
        <dbReference type="ARBA" id="ARBA00022597"/>
    </source>
</evidence>
<dbReference type="AlphaFoldDB" id="A0A0B4XGT8"/>
<proteinExistence type="predicted"/>
<feature type="transmembrane region" description="Helical" evidence="11">
    <location>
        <begin position="21"/>
        <end position="42"/>
    </location>
</feature>
<protein>
    <recommendedName>
        <fullName evidence="10">Xylose transport system permease protein XylH</fullName>
    </recommendedName>
</protein>
<feature type="transmembrane region" description="Helical" evidence="11">
    <location>
        <begin position="136"/>
        <end position="155"/>
    </location>
</feature>
<dbReference type="CDD" id="cd06579">
    <property type="entry name" value="TM_PBP1_transp_AraH_like"/>
    <property type="match status" value="1"/>
</dbReference>
<keyword evidence="6 11" id="KW-0812">Transmembrane</keyword>
<dbReference type="RefSeq" id="WP_040116301.1">
    <property type="nucleotide sequence ID" value="NZ_CP006880.1"/>
</dbReference>
<dbReference type="Pfam" id="PF02653">
    <property type="entry name" value="BPD_transp_2"/>
    <property type="match status" value="1"/>
</dbReference>
<feature type="transmembrane region" description="Helical" evidence="11">
    <location>
        <begin position="107"/>
        <end position="129"/>
    </location>
</feature>
<evidence type="ECO:0000256" key="3">
    <source>
        <dbReference type="ARBA" id="ARBA00022475"/>
    </source>
</evidence>
<dbReference type="InterPro" id="IPR001851">
    <property type="entry name" value="ABC_transp_permease"/>
</dbReference>
<organism evidence="12 13">
    <name type="scientific">Rhizobium gallicum bv. gallicum R602sp</name>
    <dbReference type="NCBI Taxonomy" id="1041138"/>
    <lineage>
        <taxon>Bacteria</taxon>
        <taxon>Pseudomonadati</taxon>
        <taxon>Pseudomonadota</taxon>
        <taxon>Alphaproteobacteria</taxon>
        <taxon>Hyphomicrobiales</taxon>
        <taxon>Rhizobiaceae</taxon>
        <taxon>Rhizobium/Agrobacterium group</taxon>
        <taxon>Rhizobium</taxon>
    </lineage>
</organism>
<keyword evidence="8 11" id="KW-0472">Membrane</keyword>
<dbReference type="GO" id="GO:0005886">
    <property type="term" value="C:plasma membrane"/>
    <property type="evidence" value="ECO:0007669"/>
    <property type="project" value="UniProtKB-SubCell"/>
</dbReference>
<keyword evidence="4" id="KW-0997">Cell inner membrane</keyword>
<evidence type="ECO:0000256" key="2">
    <source>
        <dbReference type="ARBA" id="ARBA00022448"/>
    </source>
</evidence>
<keyword evidence="2" id="KW-0813">Transport</keyword>
<feature type="transmembrane region" description="Helical" evidence="11">
    <location>
        <begin position="54"/>
        <end position="75"/>
    </location>
</feature>
<feature type="transmembrane region" description="Helical" evidence="11">
    <location>
        <begin position="82"/>
        <end position="101"/>
    </location>
</feature>
<gene>
    <name evidence="12" type="ORF">RGR602_PC02277</name>
</gene>
<sequence length="370" mass="38934">MTTTIGADERVKHTSTVRRALVRPELGAMGGTIAVFAFFIILAGNTQMFALDGIMNWSTVSAQFVVLAVGVSLLMITGEFDLSLGSMVGFSGMMFGLLAVYVGLPAWAAIGVTVLACGLIGAINGLLVIRTGLPSFIVTLAFMFILRGLTIWSAITFNKQPVVSGIADISAGDPVAWLFGGKALGALFAWLGEQGWIATYTRGTRMGQPIVDGIPMLIIWAIVMVIVGQWVLTRTRFGNWIYAAGGDPQAARYIGVPVARVKVAMFIVAALCATLLGISQAVEFGSAASDRGMMKEFEAIICVVIGGALLTGGYGSVIGAALGAVIFGVVQQGLFFTNVESSLFRVFLGSILLAAVIANTYIRRAITGER</sequence>
<keyword evidence="5" id="KW-0762">Sugar transport</keyword>
<keyword evidence="12" id="KW-0614">Plasmid</keyword>
<evidence type="ECO:0000256" key="9">
    <source>
        <dbReference type="ARBA" id="ARBA00035611"/>
    </source>
</evidence>
<dbReference type="KEGG" id="rga:RGR602_PC02277"/>
<keyword evidence="3" id="KW-1003">Cell membrane</keyword>
<reference evidence="12 13" key="1">
    <citation type="submission" date="2013-11" db="EMBL/GenBank/DDBJ databases">
        <title>Complete genome sequence of Rhizobium gallicum bv. gallicum R602.</title>
        <authorList>
            <person name="Bustos P."/>
            <person name="Santamaria R.I."/>
            <person name="Lozano L."/>
            <person name="Acosta J.L."/>
            <person name="Ormeno-Orrillo E."/>
            <person name="Rogel M.A."/>
            <person name="Romero D."/>
            <person name="Cevallos M.A."/>
            <person name="Martinez-Romero E."/>
            <person name="Gonzalez V."/>
        </authorList>
    </citation>
    <scope>NUCLEOTIDE SEQUENCE [LARGE SCALE GENOMIC DNA]</scope>
    <source>
        <strain evidence="12 13">R602</strain>
        <plasmid evidence="12 13">pRgalR602c</plasmid>
    </source>
</reference>
<feature type="transmembrane region" description="Helical" evidence="11">
    <location>
        <begin position="297"/>
        <end position="330"/>
    </location>
</feature>
<feature type="transmembrane region" description="Helical" evidence="11">
    <location>
        <begin position="263"/>
        <end position="285"/>
    </location>
</feature>
<comment type="subcellular location">
    <subcellularLocation>
        <location evidence="1">Cell membrane</location>
        <topology evidence="1">Multi-pass membrane protein</topology>
    </subcellularLocation>
</comment>
<feature type="transmembrane region" description="Helical" evidence="11">
    <location>
        <begin position="342"/>
        <end position="362"/>
    </location>
</feature>
<dbReference type="Proteomes" id="UP000031368">
    <property type="component" value="Plasmid pRgalR602c"/>
</dbReference>
<evidence type="ECO:0000256" key="11">
    <source>
        <dbReference type="SAM" id="Phobius"/>
    </source>
</evidence>
<evidence type="ECO:0000256" key="6">
    <source>
        <dbReference type="ARBA" id="ARBA00022692"/>
    </source>
</evidence>
<evidence type="ECO:0000256" key="10">
    <source>
        <dbReference type="ARBA" id="ARBA00035686"/>
    </source>
</evidence>
<name>A0A0B4XGT8_9HYPH</name>
<keyword evidence="7 11" id="KW-1133">Transmembrane helix</keyword>
<dbReference type="PANTHER" id="PTHR32196">
    <property type="entry name" value="ABC TRANSPORTER PERMEASE PROTEIN YPHD-RELATED-RELATED"/>
    <property type="match status" value="1"/>
</dbReference>
<evidence type="ECO:0000256" key="7">
    <source>
        <dbReference type="ARBA" id="ARBA00022989"/>
    </source>
</evidence>
<evidence type="ECO:0000256" key="1">
    <source>
        <dbReference type="ARBA" id="ARBA00004651"/>
    </source>
</evidence>
<evidence type="ECO:0000313" key="12">
    <source>
        <dbReference type="EMBL" id="AJD46296.1"/>
    </source>
</evidence>
<evidence type="ECO:0000256" key="8">
    <source>
        <dbReference type="ARBA" id="ARBA00023136"/>
    </source>
</evidence>
<comment type="function">
    <text evidence="9">Part of the binding-protein-dependent transport system for D-xylose. Probably responsible for the translocation of the substrate across the membrane.</text>
</comment>
<keyword evidence="13" id="KW-1185">Reference proteome</keyword>
<evidence type="ECO:0000313" key="13">
    <source>
        <dbReference type="Proteomes" id="UP000031368"/>
    </source>
</evidence>